<dbReference type="Pfam" id="PF12704">
    <property type="entry name" value="MacB_PCD"/>
    <property type="match status" value="2"/>
</dbReference>
<organism evidence="9 10">
    <name type="scientific">Maribacter hydrothermalis</name>
    <dbReference type="NCBI Taxonomy" id="1836467"/>
    <lineage>
        <taxon>Bacteria</taxon>
        <taxon>Pseudomonadati</taxon>
        <taxon>Bacteroidota</taxon>
        <taxon>Flavobacteriia</taxon>
        <taxon>Flavobacteriales</taxon>
        <taxon>Flavobacteriaceae</taxon>
        <taxon>Maribacter</taxon>
    </lineage>
</organism>
<dbReference type="InterPro" id="IPR050250">
    <property type="entry name" value="Macrolide_Exporter_MacB"/>
</dbReference>
<evidence type="ECO:0000259" key="8">
    <source>
        <dbReference type="Pfam" id="PF12704"/>
    </source>
</evidence>
<evidence type="ECO:0000313" key="9">
    <source>
        <dbReference type="EMBL" id="OBR37247.1"/>
    </source>
</evidence>
<dbReference type="RefSeq" id="WP_068485237.1">
    <property type="nucleotide sequence ID" value="NZ_CP018760.1"/>
</dbReference>
<protein>
    <submittedName>
        <fullName evidence="9">ABC transporter permease</fullName>
    </submittedName>
</protein>
<comment type="subcellular location">
    <subcellularLocation>
        <location evidence="1">Cell membrane</location>
        <topology evidence="1">Multi-pass membrane protein</topology>
    </subcellularLocation>
</comment>
<dbReference type="STRING" id="1836467.BTR34_06470"/>
<evidence type="ECO:0000256" key="4">
    <source>
        <dbReference type="ARBA" id="ARBA00022989"/>
    </source>
</evidence>
<name>A0A1B7Z3D5_9FLAO</name>
<evidence type="ECO:0000259" key="7">
    <source>
        <dbReference type="Pfam" id="PF02687"/>
    </source>
</evidence>
<feature type="transmembrane region" description="Helical" evidence="6">
    <location>
        <begin position="399"/>
        <end position="424"/>
    </location>
</feature>
<feature type="domain" description="ABC3 transporter permease C-terminal" evidence="7">
    <location>
        <begin position="311"/>
        <end position="425"/>
    </location>
</feature>
<evidence type="ECO:0000256" key="6">
    <source>
        <dbReference type="SAM" id="Phobius"/>
    </source>
</evidence>
<keyword evidence="4 6" id="KW-1133">Transmembrane helix</keyword>
<evidence type="ECO:0000256" key="3">
    <source>
        <dbReference type="ARBA" id="ARBA00022692"/>
    </source>
</evidence>
<keyword evidence="3 6" id="KW-0812">Transmembrane</keyword>
<keyword evidence="2" id="KW-1003">Cell membrane</keyword>
<evidence type="ECO:0000256" key="2">
    <source>
        <dbReference type="ARBA" id="ARBA00022475"/>
    </source>
</evidence>
<keyword evidence="5 6" id="KW-0472">Membrane</keyword>
<keyword evidence="10" id="KW-1185">Reference proteome</keyword>
<evidence type="ECO:0000256" key="1">
    <source>
        <dbReference type="ARBA" id="ARBA00004651"/>
    </source>
</evidence>
<feature type="domain" description="MacB-like periplasmic core" evidence="8">
    <location>
        <begin position="20"/>
        <end position="235"/>
    </location>
</feature>
<accession>A0A1B7Z3D5</accession>
<feature type="domain" description="ABC3 transporter permease C-terminal" evidence="7">
    <location>
        <begin position="704"/>
        <end position="817"/>
    </location>
</feature>
<dbReference type="OrthoDB" id="8740261at2"/>
<feature type="transmembrane region" description="Helical" evidence="6">
    <location>
        <begin position="21"/>
        <end position="41"/>
    </location>
</feature>
<feature type="transmembrane region" description="Helical" evidence="6">
    <location>
        <begin position="701"/>
        <end position="725"/>
    </location>
</feature>
<dbReference type="AlphaFoldDB" id="A0A1B7Z3D5"/>
<feature type="transmembrane region" description="Helical" evidence="6">
    <location>
        <begin position="785"/>
        <end position="810"/>
    </location>
</feature>
<dbReference type="GO" id="GO:0005886">
    <property type="term" value="C:plasma membrane"/>
    <property type="evidence" value="ECO:0007669"/>
    <property type="project" value="UniProtKB-SubCell"/>
</dbReference>
<reference evidence="10" key="1">
    <citation type="submission" date="2016-06" db="EMBL/GenBank/DDBJ databases">
        <authorList>
            <person name="Zhan P."/>
        </authorList>
    </citation>
    <scope>NUCLEOTIDE SEQUENCE [LARGE SCALE GENOMIC DNA]</scope>
    <source>
        <strain evidence="10">T28</strain>
    </source>
</reference>
<dbReference type="PANTHER" id="PTHR30572:SF18">
    <property type="entry name" value="ABC-TYPE MACROLIDE FAMILY EXPORT SYSTEM PERMEASE COMPONENT 2"/>
    <property type="match status" value="1"/>
</dbReference>
<dbReference type="KEGG" id="mart:BTR34_06470"/>
<feature type="domain" description="MacB-like periplasmic core" evidence="8">
    <location>
        <begin position="461"/>
        <end position="667"/>
    </location>
</feature>
<feature type="transmembrane region" description="Helical" evidence="6">
    <location>
        <begin position="356"/>
        <end position="379"/>
    </location>
</feature>
<dbReference type="GO" id="GO:0022857">
    <property type="term" value="F:transmembrane transporter activity"/>
    <property type="evidence" value="ECO:0007669"/>
    <property type="project" value="TreeGrafter"/>
</dbReference>
<sequence length="824" mass="92156">MFKNNFKIAFRNAFRYKSNSIINISGLAIGLTCVILIALFVTDELSYDQFFNDADQVYRVNLNGKMGDGEFYAGYTPPPAGETLVANFPEIESYTRIYRPGVDVLEYSNGTEKQIFNEENVFAVDANFLEVLSYPMLKGDPKSSLQDENSVVVTNSIAKKYFGDVNPLGKILFYGKERKPLKVTGVLEDMSNLHASVKFDMLVPVSNFENVKRFNWSWVWLQMATYVKLTDKAAANPNAIAHLESQFPELIRVHAANAFDRIGQPYEEFLENGNKWDLHLQPLTDIHLHSGEIESVISEQNNIKNLYIFAIIAFFIIILASVNFVNLATAQAAKRSKEIGIRKVLGSPRVQLIKQFLAEAIFYTAVSTLLAVLLVWILLPFFNQLAGKTISFNSIFENGIWLFIIGLSLLTALLAGIYPAFYLTSFKAVNVLKGVSKVSNSKSGFVRNGLVVFQFTVAIIMIIATSIVYLQLNYTQNRDLGYDKENLLVLQNTEKLGSSEETFRSELEALSEVKSAAISSGMITRGNFGDFYTPEASNTEDNIAKDISLQSFLVDEHFMSTLDLKLIEGRGFDTNFNDSLSVVINEAAAKQIGWENPIGSMIQYPGGRMESYKVVGVLKDFNLESLHSHITPFALFSNTSESYDTGVSYITLKVKSDNIGKLMSAIENKWNAYQPNVPFEYSFLDDDLNTGYISDKRQANLFGVFSFLTIFIACMGLLGLIAFNAQQKTKEIGIRKVLGASIAEIVQLLASDFVKVIVIAMLIASPVAWYFMDKWLQDFAYKIDIPWWVFLLSGGMALVIAMITMGFQAIKAAIVNPIKSLRTE</sequence>
<dbReference type="PANTHER" id="PTHR30572">
    <property type="entry name" value="MEMBRANE COMPONENT OF TRANSPORTER-RELATED"/>
    <property type="match status" value="1"/>
</dbReference>
<dbReference type="InterPro" id="IPR025857">
    <property type="entry name" value="MacB_PCD"/>
</dbReference>
<evidence type="ECO:0000313" key="10">
    <source>
        <dbReference type="Proteomes" id="UP000092164"/>
    </source>
</evidence>
<evidence type="ECO:0000256" key="5">
    <source>
        <dbReference type="ARBA" id="ARBA00023136"/>
    </source>
</evidence>
<feature type="transmembrane region" description="Helical" evidence="6">
    <location>
        <begin position="306"/>
        <end position="328"/>
    </location>
</feature>
<proteinExistence type="predicted"/>
<dbReference type="Pfam" id="PF02687">
    <property type="entry name" value="FtsX"/>
    <property type="match status" value="2"/>
</dbReference>
<dbReference type="Proteomes" id="UP000092164">
    <property type="component" value="Unassembled WGS sequence"/>
</dbReference>
<dbReference type="InterPro" id="IPR003838">
    <property type="entry name" value="ABC3_permease_C"/>
</dbReference>
<dbReference type="EMBL" id="LZFP01000034">
    <property type="protein sequence ID" value="OBR37247.1"/>
    <property type="molecule type" value="Genomic_DNA"/>
</dbReference>
<comment type="caution">
    <text evidence="9">The sequence shown here is derived from an EMBL/GenBank/DDBJ whole genome shotgun (WGS) entry which is preliminary data.</text>
</comment>
<gene>
    <name evidence="9" type="ORF">A9200_06230</name>
</gene>
<feature type="transmembrane region" description="Helical" evidence="6">
    <location>
        <begin position="445"/>
        <end position="470"/>
    </location>
</feature>
<feature type="transmembrane region" description="Helical" evidence="6">
    <location>
        <begin position="737"/>
        <end position="765"/>
    </location>
</feature>